<gene>
    <name evidence="2" type="ORF">EZL74_06975</name>
</gene>
<dbReference type="EMBL" id="SJPE01000006">
    <property type="protein sequence ID" value="TBX69614.1"/>
    <property type="molecule type" value="Genomic_DNA"/>
</dbReference>
<evidence type="ECO:0000256" key="1">
    <source>
        <dbReference type="SAM" id="Phobius"/>
    </source>
</evidence>
<reference evidence="2 3" key="1">
    <citation type="submission" date="2019-02" db="EMBL/GenBank/DDBJ databases">
        <title>Flavobacterium sp. RD-2-33 isolated from forest soil.</title>
        <authorList>
            <person name="Chaudhary D.K."/>
        </authorList>
    </citation>
    <scope>NUCLEOTIDE SEQUENCE [LARGE SCALE GENOMIC DNA]</scope>
    <source>
        <strain evidence="2 3">RD-2-33</strain>
    </source>
</reference>
<sequence>MKQLLFTNWHLMRWFRLGFAVFLFVQANTTQEWFFIAFGLFFLAQALFNMGCGAQGCGVSYTKKRTEGKNCKN</sequence>
<name>A0A4Q9Z0I7_9FLAO</name>
<evidence type="ECO:0008006" key="4">
    <source>
        <dbReference type="Google" id="ProtNLM"/>
    </source>
</evidence>
<protein>
    <recommendedName>
        <fullName evidence="4">DUF2892 domain-containing protein</fullName>
    </recommendedName>
</protein>
<evidence type="ECO:0000313" key="2">
    <source>
        <dbReference type="EMBL" id="TBX69614.1"/>
    </source>
</evidence>
<dbReference type="AlphaFoldDB" id="A0A4Q9Z0I7"/>
<feature type="transmembrane region" description="Helical" evidence="1">
    <location>
        <begin position="39"/>
        <end position="62"/>
    </location>
</feature>
<dbReference type="RefSeq" id="WP_131475884.1">
    <property type="nucleotide sequence ID" value="NZ_SJPE01000006.1"/>
</dbReference>
<keyword evidence="1" id="KW-1133">Transmembrane helix</keyword>
<comment type="caution">
    <text evidence="2">The sequence shown here is derived from an EMBL/GenBank/DDBJ whole genome shotgun (WGS) entry which is preliminary data.</text>
</comment>
<proteinExistence type="predicted"/>
<accession>A0A4Q9Z0I7</accession>
<dbReference type="Proteomes" id="UP000293300">
    <property type="component" value="Unassembled WGS sequence"/>
</dbReference>
<keyword evidence="1" id="KW-0812">Transmembrane</keyword>
<keyword evidence="1" id="KW-0472">Membrane</keyword>
<organism evidence="2 3">
    <name type="scientific">Flavobacterium silvisoli</name>
    <dbReference type="NCBI Taxonomy" id="2529433"/>
    <lineage>
        <taxon>Bacteria</taxon>
        <taxon>Pseudomonadati</taxon>
        <taxon>Bacteroidota</taxon>
        <taxon>Flavobacteriia</taxon>
        <taxon>Flavobacteriales</taxon>
        <taxon>Flavobacteriaceae</taxon>
        <taxon>Flavobacterium</taxon>
    </lineage>
</organism>
<dbReference type="OrthoDB" id="1049592at2"/>
<keyword evidence="3" id="KW-1185">Reference proteome</keyword>
<evidence type="ECO:0000313" key="3">
    <source>
        <dbReference type="Proteomes" id="UP000293300"/>
    </source>
</evidence>